<dbReference type="RefSeq" id="WP_163301549.1">
    <property type="nucleotide sequence ID" value="NZ_JAAGRQ010000021.1"/>
</dbReference>
<dbReference type="EMBL" id="JAAGRQ010000021">
    <property type="protein sequence ID" value="NDY56496.1"/>
    <property type="molecule type" value="Genomic_DNA"/>
</dbReference>
<dbReference type="PANTHER" id="PTHR43643:SF3">
    <property type="entry name" value="HISTIDINOL-PHOSPHATE AMINOTRANSFERASE"/>
    <property type="match status" value="1"/>
</dbReference>
<dbReference type="Gene3D" id="3.90.1150.10">
    <property type="entry name" value="Aspartate Aminotransferase, domain 1"/>
    <property type="match status" value="1"/>
</dbReference>
<dbReference type="NCBIfam" id="TIGR01141">
    <property type="entry name" value="hisC"/>
    <property type="match status" value="1"/>
</dbReference>
<organism evidence="11 12">
    <name type="scientific">Desulfolutivibrio sulfodismutans</name>
    <dbReference type="NCBI Taxonomy" id="63561"/>
    <lineage>
        <taxon>Bacteria</taxon>
        <taxon>Pseudomonadati</taxon>
        <taxon>Thermodesulfobacteriota</taxon>
        <taxon>Desulfovibrionia</taxon>
        <taxon>Desulfovibrionales</taxon>
        <taxon>Desulfovibrionaceae</taxon>
        <taxon>Desulfolutivibrio</taxon>
    </lineage>
</organism>
<comment type="similarity">
    <text evidence="3 9">Belongs to the class-II pyridoxal-phosphate-dependent aminotransferase family. Histidinol-phosphate aminotransferase subfamily.</text>
</comment>
<name>A0A7K3NJV9_9BACT</name>
<feature type="domain" description="Aminotransferase class I/classII large" evidence="10">
    <location>
        <begin position="34"/>
        <end position="359"/>
    </location>
</feature>
<evidence type="ECO:0000256" key="4">
    <source>
        <dbReference type="ARBA" id="ARBA00011738"/>
    </source>
</evidence>
<evidence type="ECO:0000256" key="9">
    <source>
        <dbReference type="HAMAP-Rule" id="MF_01023"/>
    </source>
</evidence>
<sequence>MSDLPFVRDEVRGFTPYAPGLSIDEIREKYGLARVIKLASNENPLGVSPLVVRALERTAPLAFRYPRGGNPVLTAGIADHFGLDPAGVAAGNGSDEIIDLLIRVAARPGLDNVVAFNPCFSIYVHQSRLCGVDMRQVPLAGDFSFDFEALLSVVDENTALVFVTNPDNPSGRAVPADELAALSGRLPARTILVVDEAYADFADPAKDYTLLPRLKDFPNVAVLRTFSKMYGLAGLRLGFGAMSPALADYLRRVRLPFSVNLMAEAAGLAAMQDGQFIAATRETVLRGRAGVAAALAGLGCQVCPSMANFLMFTPPLAAARVFEALLGRGIIVRPLASYGLPDRLRVSLGSDEENAAFVAAMREILGQAGAAGGA</sequence>
<keyword evidence="7 9" id="KW-0663">Pyridoxal phosphate</keyword>
<evidence type="ECO:0000256" key="3">
    <source>
        <dbReference type="ARBA" id="ARBA00007970"/>
    </source>
</evidence>
<evidence type="ECO:0000256" key="7">
    <source>
        <dbReference type="ARBA" id="ARBA00022898"/>
    </source>
</evidence>
<evidence type="ECO:0000256" key="8">
    <source>
        <dbReference type="ARBA" id="ARBA00047481"/>
    </source>
</evidence>
<evidence type="ECO:0000313" key="11">
    <source>
        <dbReference type="EMBL" id="NDY56496.1"/>
    </source>
</evidence>
<dbReference type="Gene3D" id="3.40.640.10">
    <property type="entry name" value="Type I PLP-dependent aspartate aminotransferase-like (Major domain)"/>
    <property type="match status" value="1"/>
</dbReference>
<dbReference type="AlphaFoldDB" id="A0A7K3NJV9"/>
<dbReference type="EC" id="2.6.1.9" evidence="9"/>
<dbReference type="InterPro" id="IPR005861">
    <property type="entry name" value="HisP_aminotrans"/>
</dbReference>
<evidence type="ECO:0000259" key="10">
    <source>
        <dbReference type="Pfam" id="PF00155"/>
    </source>
</evidence>
<dbReference type="InterPro" id="IPR015422">
    <property type="entry name" value="PyrdxlP-dep_Trfase_small"/>
</dbReference>
<accession>A0A7K3NJV9</accession>
<keyword evidence="9" id="KW-0028">Amino-acid biosynthesis</keyword>
<gene>
    <name evidence="9 11" type="primary">hisC</name>
    <name evidence="11" type="ORF">G3N56_07030</name>
</gene>
<evidence type="ECO:0000256" key="1">
    <source>
        <dbReference type="ARBA" id="ARBA00001933"/>
    </source>
</evidence>
<dbReference type="UniPathway" id="UPA00031">
    <property type="reaction ID" value="UER00012"/>
</dbReference>
<dbReference type="InterPro" id="IPR050106">
    <property type="entry name" value="HistidinolP_aminotransfase"/>
</dbReference>
<evidence type="ECO:0000256" key="5">
    <source>
        <dbReference type="ARBA" id="ARBA00022576"/>
    </source>
</evidence>
<keyword evidence="6 9" id="KW-0808">Transferase</keyword>
<keyword evidence="5 9" id="KW-0032">Aminotransferase</keyword>
<dbReference type="Pfam" id="PF00155">
    <property type="entry name" value="Aminotran_1_2"/>
    <property type="match status" value="1"/>
</dbReference>
<comment type="pathway">
    <text evidence="2 9">Amino-acid biosynthesis; L-histidine biosynthesis; L-histidine from 5-phospho-alpha-D-ribose 1-diphosphate: step 7/9.</text>
</comment>
<protein>
    <recommendedName>
        <fullName evidence="9">Histidinol-phosphate aminotransferase</fullName>
        <ecNumber evidence="9">2.6.1.9</ecNumber>
    </recommendedName>
    <alternativeName>
        <fullName evidence="9">Imidazole acetol-phosphate transaminase</fullName>
    </alternativeName>
</protein>
<comment type="subunit">
    <text evidence="4 9">Homodimer.</text>
</comment>
<dbReference type="InterPro" id="IPR015424">
    <property type="entry name" value="PyrdxlP-dep_Trfase"/>
</dbReference>
<comment type="cofactor">
    <cofactor evidence="1 9">
        <name>pyridoxal 5'-phosphate</name>
        <dbReference type="ChEBI" id="CHEBI:597326"/>
    </cofactor>
</comment>
<dbReference type="GO" id="GO:0000105">
    <property type="term" value="P:L-histidine biosynthetic process"/>
    <property type="evidence" value="ECO:0007669"/>
    <property type="project" value="UniProtKB-UniRule"/>
</dbReference>
<keyword evidence="12" id="KW-1185">Reference proteome</keyword>
<dbReference type="InterPro" id="IPR004839">
    <property type="entry name" value="Aminotransferase_I/II_large"/>
</dbReference>
<dbReference type="PANTHER" id="PTHR43643">
    <property type="entry name" value="HISTIDINOL-PHOSPHATE AMINOTRANSFERASE 2"/>
    <property type="match status" value="1"/>
</dbReference>
<comment type="caution">
    <text evidence="11">The sequence shown here is derived from an EMBL/GenBank/DDBJ whole genome shotgun (WGS) entry which is preliminary data.</text>
</comment>
<dbReference type="CDD" id="cd00609">
    <property type="entry name" value="AAT_like"/>
    <property type="match status" value="1"/>
</dbReference>
<evidence type="ECO:0000313" key="12">
    <source>
        <dbReference type="Proteomes" id="UP000469724"/>
    </source>
</evidence>
<dbReference type="Proteomes" id="UP000469724">
    <property type="component" value="Unassembled WGS sequence"/>
</dbReference>
<dbReference type="GO" id="GO:0004400">
    <property type="term" value="F:histidinol-phosphate transaminase activity"/>
    <property type="evidence" value="ECO:0007669"/>
    <property type="project" value="UniProtKB-UniRule"/>
</dbReference>
<dbReference type="SUPFAM" id="SSF53383">
    <property type="entry name" value="PLP-dependent transferases"/>
    <property type="match status" value="1"/>
</dbReference>
<evidence type="ECO:0000256" key="6">
    <source>
        <dbReference type="ARBA" id="ARBA00022679"/>
    </source>
</evidence>
<dbReference type="GO" id="GO:0030170">
    <property type="term" value="F:pyridoxal phosphate binding"/>
    <property type="evidence" value="ECO:0007669"/>
    <property type="project" value="InterPro"/>
</dbReference>
<feature type="modified residue" description="N6-(pyridoxal phosphate)lysine" evidence="9">
    <location>
        <position position="228"/>
    </location>
</feature>
<comment type="catalytic activity">
    <reaction evidence="8 9">
        <text>L-histidinol phosphate + 2-oxoglutarate = 3-(imidazol-4-yl)-2-oxopropyl phosphate + L-glutamate</text>
        <dbReference type="Rhea" id="RHEA:23744"/>
        <dbReference type="ChEBI" id="CHEBI:16810"/>
        <dbReference type="ChEBI" id="CHEBI:29985"/>
        <dbReference type="ChEBI" id="CHEBI:57766"/>
        <dbReference type="ChEBI" id="CHEBI:57980"/>
        <dbReference type="EC" id="2.6.1.9"/>
    </reaction>
</comment>
<dbReference type="InterPro" id="IPR015421">
    <property type="entry name" value="PyrdxlP-dep_Trfase_major"/>
</dbReference>
<evidence type="ECO:0000256" key="2">
    <source>
        <dbReference type="ARBA" id="ARBA00005011"/>
    </source>
</evidence>
<dbReference type="HAMAP" id="MF_01023">
    <property type="entry name" value="HisC_aminotrans_2"/>
    <property type="match status" value="1"/>
</dbReference>
<keyword evidence="9" id="KW-0368">Histidine biosynthesis</keyword>
<proteinExistence type="inferred from homology"/>
<reference evidence="11 12" key="1">
    <citation type="submission" date="2020-02" db="EMBL/GenBank/DDBJ databases">
        <title>Comparative genomics of sulfur disproportionating microorganisms.</title>
        <authorList>
            <person name="Ward L.M."/>
            <person name="Bertran E."/>
            <person name="Johnston D.T."/>
        </authorList>
    </citation>
    <scope>NUCLEOTIDE SEQUENCE [LARGE SCALE GENOMIC DNA]</scope>
    <source>
        <strain evidence="11 12">DSM 3696</strain>
    </source>
</reference>